<dbReference type="GO" id="GO:0006310">
    <property type="term" value="P:DNA recombination"/>
    <property type="evidence" value="ECO:0007669"/>
    <property type="project" value="UniProtKB-KW"/>
</dbReference>
<evidence type="ECO:0000313" key="4">
    <source>
        <dbReference type="Proteomes" id="UP000019488"/>
    </source>
</evidence>
<dbReference type="InterPro" id="IPR011010">
    <property type="entry name" value="DNA_brk_join_enz"/>
</dbReference>
<dbReference type="SUPFAM" id="SSF56349">
    <property type="entry name" value="DNA breaking-rejoining enzymes"/>
    <property type="match status" value="1"/>
</dbReference>
<dbReference type="AlphaFoldDB" id="X0PGS2"/>
<dbReference type="GO" id="GO:0015074">
    <property type="term" value="P:DNA integration"/>
    <property type="evidence" value="ECO:0007669"/>
    <property type="project" value="InterPro"/>
</dbReference>
<dbReference type="EMBL" id="AZFY01000026">
    <property type="protein sequence ID" value="KRM11050.1"/>
    <property type="molecule type" value="Genomic_DNA"/>
</dbReference>
<sequence length="55" mass="6207">MATILSEAGMSIDDISKALTHSDPRTTKLYVDAPNIVKLSTYTTFDEYLNQQQRN</sequence>
<keyword evidence="5" id="KW-1185">Reference proteome</keyword>
<gene>
    <name evidence="3" type="ORF">FD41_GL001658</name>
    <name evidence="2" type="ORF">JCM14108_475</name>
</gene>
<dbReference type="GO" id="GO:0003677">
    <property type="term" value="F:DNA binding"/>
    <property type="evidence" value="ECO:0007669"/>
    <property type="project" value="InterPro"/>
</dbReference>
<dbReference type="PATRIC" id="fig|1423743.5.peg.1716"/>
<reference evidence="3 5" key="2">
    <citation type="journal article" date="2015" name="Genome Announc.">
        <title>Expanding the biotechnology potential of lactobacilli through comparative genomics of 213 strains and associated genera.</title>
        <authorList>
            <person name="Sun Z."/>
            <person name="Harris H.M."/>
            <person name="McCann A."/>
            <person name="Guo C."/>
            <person name="Argimon S."/>
            <person name="Zhang W."/>
            <person name="Yang X."/>
            <person name="Jeffery I.B."/>
            <person name="Cooney J.C."/>
            <person name="Kagawa T.F."/>
            <person name="Liu W."/>
            <person name="Song Y."/>
            <person name="Salvetti E."/>
            <person name="Wrobel A."/>
            <person name="Rasinkangas P."/>
            <person name="Parkhill J."/>
            <person name="Rea M.C."/>
            <person name="O'Sullivan O."/>
            <person name="Ritari J."/>
            <person name="Douillard F.P."/>
            <person name="Paul Ross R."/>
            <person name="Yang R."/>
            <person name="Briner A.E."/>
            <person name="Felis G.E."/>
            <person name="de Vos W.M."/>
            <person name="Barrangou R."/>
            <person name="Klaenhammer T.R."/>
            <person name="Caufield P.W."/>
            <person name="Cui Y."/>
            <person name="Zhang H."/>
            <person name="O'Toole P.W."/>
        </authorList>
    </citation>
    <scope>NUCLEOTIDE SEQUENCE [LARGE SCALE GENOMIC DNA]</scope>
    <source>
        <strain evidence="3 5">DSM 18382</strain>
    </source>
</reference>
<proteinExistence type="predicted"/>
<dbReference type="Gene3D" id="1.10.443.10">
    <property type="entry name" value="Intergrase catalytic core"/>
    <property type="match status" value="1"/>
</dbReference>
<evidence type="ECO:0000313" key="3">
    <source>
        <dbReference type="EMBL" id="KRM11050.1"/>
    </source>
</evidence>
<dbReference type="InterPro" id="IPR013762">
    <property type="entry name" value="Integrase-like_cat_sf"/>
</dbReference>
<reference evidence="2" key="1">
    <citation type="journal article" date="2014" name="Genome Announc.">
        <title>Draft Genome Sequences of Two Lactobacillus Strains, L. farraginis JCM 14108T and L. composti JCM 14202T, Isolated from Compost of Distilled Shochu Residue.</title>
        <authorList>
            <person name="Yuki M."/>
            <person name="Oshima K."/>
            <person name="Suda W."/>
            <person name="Kitahara M."/>
            <person name="Kitamura K."/>
            <person name="Iida T."/>
            <person name="Hattori M."/>
            <person name="Ohkuma M."/>
        </authorList>
    </citation>
    <scope>NUCLEOTIDE SEQUENCE [LARGE SCALE GENOMIC DNA]</scope>
    <source>
        <strain evidence="2">JCM 14108</strain>
    </source>
</reference>
<evidence type="ECO:0000313" key="2">
    <source>
        <dbReference type="EMBL" id="GAF35581.1"/>
    </source>
</evidence>
<evidence type="ECO:0008006" key="6">
    <source>
        <dbReference type="Google" id="ProtNLM"/>
    </source>
</evidence>
<name>X0PGS2_9LACO</name>
<evidence type="ECO:0000313" key="5">
    <source>
        <dbReference type="Proteomes" id="UP000051966"/>
    </source>
</evidence>
<accession>X0PGS2</accession>
<keyword evidence="1" id="KW-0233">DNA recombination</keyword>
<dbReference type="EMBL" id="BAKI01000003">
    <property type="protein sequence ID" value="GAF35581.1"/>
    <property type="molecule type" value="Genomic_DNA"/>
</dbReference>
<dbReference type="Proteomes" id="UP000051966">
    <property type="component" value="Unassembled WGS sequence"/>
</dbReference>
<protein>
    <recommendedName>
        <fullName evidence="6">Tyr recombinase domain-containing protein</fullName>
    </recommendedName>
</protein>
<dbReference type="Proteomes" id="UP000019488">
    <property type="component" value="Unassembled WGS sequence"/>
</dbReference>
<organism evidence="2 4">
    <name type="scientific">Lentilactobacillus farraginis DSM 18382 = JCM 14108</name>
    <dbReference type="NCBI Taxonomy" id="1423743"/>
    <lineage>
        <taxon>Bacteria</taxon>
        <taxon>Bacillati</taxon>
        <taxon>Bacillota</taxon>
        <taxon>Bacilli</taxon>
        <taxon>Lactobacillales</taxon>
        <taxon>Lactobacillaceae</taxon>
        <taxon>Lentilactobacillus</taxon>
    </lineage>
</organism>
<comment type="caution">
    <text evidence="2">The sequence shown here is derived from an EMBL/GenBank/DDBJ whole genome shotgun (WGS) entry which is preliminary data.</text>
</comment>
<evidence type="ECO:0000256" key="1">
    <source>
        <dbReference type="ARBA" id="ARBA00023172"/>
    </source>
</evidence>